<dbReference type="PROSITE" id="PS50943">
    <property type="entry name" value="HTH_CROC1"/>
    <property type="match status" value="1"/>
</dbReference>
<dbReference type="Pfam" id="PF01381">
    <property type="entry name" value="HTH_3"/>
    <property type="match status" value="1"/>
</dbReference>
<dbReference type="GO" id="GO:0003677">
    <property type="term" value="F:DNA binding"/>
    <property type="evidence" value="ECO:0007669"/>
    <property type="project" value="UniProtKB-KW"/>
</dbReference>
<keyword evidence="6" id="KW-1185">Reference proteome</keyword>
<comment type="caution">
    <text evidence="5">The sequence shown here is derived from an EMBL/GenBank/DDBJ whole genome shotgun (WGS) entry which is preliminary data.</text>
</comment>
<dbReference type="AlphaFoldDB" id="A0A9J6PAF7"/>
<dbReference type="SMART" id="SM00530">
    <property type="entry name" value="HTH_XRE"/>
    <property type="match status" value="1"/>
</dbReference>
<evidence type="ECO:0000313" key="6">
    <source>
        <dbReference type="Proteomes" id="UP001055804"/>
    </source>
</evidence>
<dbReference type="PANTHER" id="PTHR40661">
    <property type="match status" value="1"/>
</dbReference>
<keyword evidence="2" id="KW-0238">DNA-binding</keyword>
<evidence type="ECO:0000256" key="3">
    <source>
        <dbReference type="ARBA" id="ARBA00023163"/>
    </source>
</evidence>
<keyword evidence="1" id="KW-0805">Transcription regulation</keyword>
<sequence>MTETTTIFDGADPAEESAGRRLAAARGAAGLTPAQLARRLGVRTRTLHDWEAGRSEPRANRLSMLAGMLGVSPTWLLTGRGEGPAAPVAREELALLQADLREVEHLQGALATAMARVKSRVARLEQQLAVEAD</sequence>
<accession>A0A9J6PAF7</accession>
<dbReference type="RefSeq" id="WP_269331338.1">
    <property type="nucleotide sequence ID" value="NZ_JAMZFT010000001.1"/>
</dbReference>
<keyword evidence="3" id="KW-0804">Transcription</keyword>
<name>A0A9J6PAF7_9PROT</name>
<evidence type="ECO:0000259" key="4">
    <source>
        <dbReference type="PROSITE" id="PS50943"/>
    </source>
</evidence>
<dbReference type="CDD" id="cd00093">
    <property type="entry name" value="HTH_XRE"/>
    <property type="match status" value="1"/>
</dbReference>
<gene>
    <name evidence="5" type="ORF">NJQ99_03125</name>
</gene>
<proteinExistence type="predicted"/>
<dbReference type="InterPro" id="IPR010982">
    <property type="entry name" value="Lambda_DNA-bd_dom_sf"/>
</dbReference>
<dbReference type="InterPro" id="IPR001387">
    <property type="entry name" value="Cro/C1-type_HTH"/>
</dbReference>
<reference evidence="5" key="1">
    <citation type="submission" date="2022-06" db="EMBL/GenBank/DDBJ databases">
        <title>Isolation and Genomics of Futiania mangrovii gen. nov., sp. nov., a Rare and Metabolically-versatile member in the Class Alphaproteobacteria.</title>
        <authorList>
            <person name="Liu L."/>
            <person name="Huang W.-C."/>
            <person name="Pan J."/>
            <person name="Li J."/>
            <person name="Huang Y."/>
            <person name="Du H."/>
            <person name="Liu Y."/>
            <person name="Li M."/>
        </authorList>
    </citation>
    <scope>NUCLEOTIDE SEQUENCE</scope>
    <source>
        <strain evidence="5">FT118</strain>
    </source>
</reference>
<organism evidence="5 6">
    <name type="scientific">Futiania mangrovi</name>
    <dbReference type="NCBI Taxonomy" id="2959716"/>
    <lineage>
        <taxon>Bacteria</taxon>
        <taxon>Pseudomonadati</taxon>
        <taxon>Pseudomonadota</taxon>
        <taxon>Alphaproteobacteria</taxon>
        <taxon>Futianiales</taxon>
        <taxon>Futianiaceae</taxon>
        <taxon>Futiania</taxon>
    </lineage>
</organism>
<protein>
    <submittedName>
        <fullName evidence="5">Helix-turn-helix domain-containing protein</fullName>
    </submittedName>
</protein>
<evidence type="ECO:0000313" key="5">
    <source>
        <dbReference type="EMBL" id="MCP1335393.1"/>
    </source>
</evidence>
<dbReference type="EMBL" id="JAMZFT010000001">
    <property type="protein sequence ID" value="MCP1335393.1"/>
    <property type="molecule type" value="Genomic_DNA"/>
</dbReference>
<dbReference type="SUPFAM" id="SSF47413">
    <property type="entry name" value="lambda repressor-like DNA-binding domains"/>
    <property type="match status" value="1"/>
</dbReference>
<evidence type="ECO:0000256" key="1">
    <source>
        <dbReference type="ARBA" id="ARBA00023015"/>
    </source>
</evidence>
<dbReference type="Gene3D" id="1.10.260.40">
    <property type="entry name" value="lambda repressor-like DNA-binding domains"/>
    <property type="match status" value="1"/>
</dbReference>
<feature type="domain" description="HTH cro/C1-type" evidence="4">
    <location>
        <begin position="22"/>
        <end position="76"/>
    </location>
</feature>
<evidence type="ECO:0000256" key="2">
    <source>
        <dbReference type="ARBA" id="ARBA00023125"/>
    </source>
</evidence>
<dbReference type="Proteomes" id="UP001055804">
    <property type="component" value="Unassembled WGS sequence"/>
</dbReference>
<dbReference type="PANTHER" id="PTHR40661:SF2">
    <property type="entry name" value="HTH-TYPE TRANSCRIPTIONAL REGULATOR PRTR"/>
    <property type="match status" value="1"/>
</dbReference>